<name>A0A2N5XXY7_9GAMM</name>
<dbReference type="EMBL" id="PKLZ01000018">
    <property type="protein sequence ID" value="PLW81011.1"/>
    <property type="molecule type" value="Genomic_DNA"/>
</dbReference>
<feature type="transmembrane region" description="Helical" evidence="1">
    <location>
        <begin position="12"/>
        <end position="31"/>
    </location>
</feature>
<keyword evidence="1" id="KW-0812">Transmembrane</keyword>
<gene>
    <name evidence="2" type="ORF">CWI75_17695</name>
</gene>
<evidence type="ECO:0000256" key="1">
    <source>
        <dbReference type="SAM" id="Phobius"/>
    </source>
</evidence>
<dbReference type="Proteomes" id="UP000234845">
    <property type="component" value="Unassembled WGS sequence"/>
</dbReference>
<dbReference type="RefSeq" id="WP_101522864.1">
    <property type="nucleotide sequence ID" value="NZ_PKLZ01000018.1"/>
</dbReference>
<protein>
    <submittedName>
        <fullName evidence="2">Uncharacterized protein</fullName>
    </submittedName>
</protein>
<evidence type="ECO:0000313" key="3">
    <source>
        <dbReference type="Proteomes" id="UP000234845"/>
    </source>
</evidence>
<feature type="transmembrane region" description="Helical" evidence="1">
    <location>
        <begin position="37"/>
        <end position="55"/>
    </location>
</feature>
<comment type="caution">
    <text evidence="2">The sequence shown here is derived from an EMBL/GenBank/DDBJ whole genome shotgun (WGS) entry which is preliminary data.</text>
</comment>
<reference evidence="3" key="1">
    <citation type="submission" date="2017-11" db="EMBL/GenBank/DDBJ databases">
        <title>The draft genome sequence of Chromatocurvus sp. F02.</title>
        <authorList>
            <person name="Du Z.-J."/>
            <person name="Chang Y.-Q."/>
        </authorList>
    </citation>
    <scope>NUCLEOTIDE SEQUENCE [LARGE SCALE GENOMIC DNA]</scope>
    <source>
        <strain evidence="3">F02</strain>
    </source>
</reference>
<dbReference type="AlphaFoldDB" id="A0A2N5XXY7"/>
<keyword evidence="3" id="KW-1185">Reference proteome</keyword>
<dbReference type="OrthoDB" id="5741498at2"/>
<accession>A0A2N5XXY7</accession>
<sequence>MLERPVKIQRYSAAAIVTVSGVWQISGLWRFRLTDEILLMALSGSIYLLLAIGLFGRSRFTLFMTIGICGTFAILPVVQGLPWPWTPLQLLRTASDLLVVILCARALWAVRYHPSI</sequence>
<evidence type="ECO:0000313" key="2">
    <source>
        <dbReference type="EMBL" id="PLW81011.1"/>
    </source>
</evidence>
<keyword evidence="1" id="KW-0472">Membrane</keyword>
<keyword evidence="1" id="KW-1133">Transmembrane helix</keyword>
<proteinExistence type="predicted"/>
<feature type="transmembrane region" description="Helical" evidence="1">
    <location>
        <begin position="60"/>
        <end position="78"/>
    </location>
</feature>
<organism evidence="2 3">
    <name type="scientific">Kineobactrum sediminis</name>
    <dbReference type="NCBI Taxonomy" id="1905677"/>
    <lineage>
        <taxon>Bacteria</taxon>
        <taxon>Pseudomonadati</taxon>
        <taxon>Pseudomonadota</taxon>
        <taxon>Gammaproteobacteria</taxon>
        <taxon>Cellvibrionales</taxon>
        <taxon>Halieaceae</taxon>
        <taxon>Kineobactrum</taxon>
    </lineage>
</organism>